<evidence type="ECO:0000313" key="1">
    <source>
        <dbReference type="EMBL" id="KAA6368205.1"/>
    </source>
</evidence>
<gene>
    <name evidence="1" type="ORF">EZS28_036267</name>
</gene>
<protein>
    <submittedName>
        <fullName evidence="1">Uncharacterized protein</fullName>
    </submittedName>
</protein>
<sequence>MSLKVQFLQSLLQYASVAATNVVGIAVVHVVAHVVEVAAAKDVHIVVRIAVCGAAAANVQRMGEMIMAEQLYAQRIKTNAVNNAAKIVVNNAIINVVKRTEQLIAAIQTINSSMRLKKANTMIRITNKCNKEMGMKLQQLQQIMHIYHNTEVDLLYLLHYIIKPLPQNIQMSIGKEDFLQ</sequence>
<name>A0A5J4UF69_9EUKA</name>
<accession>A0A5J4UF69</accession>
<dbReference type="AlphaFoldDB" id="A0A5J4UF69"/>
<reference evidence="1 2" key="1">
    <citation type="submission" date="2019-03" db="EMBL/GenBank/DDBJ databases">
        <title>Single cell metagenomics reveals metabolic interactions within the superorganism composed of flagellate Streblomastix strix and complex community of Bacteroidetes bacteria on its surface.</title>
        <authorList>
            <person name="Treitli S.C."/>
            <person name="Kolisko M."/>
            <person name="Husnik F."/>
            <person name="Keeling P."/>
            <person name="Hampl V."/>
        </authorList>
    </citation>
    <scope>NUCLEOTIDE SEQUENCE [LARGE SCALE GENOMIC DNA]</scope>
    <source>
        <strain evidence="1">ST1C</strain>
    </source>
</reference>
<dbReference type="EMBL" id="SNRW01017581">
    <property type="protein sequence ID" value="KAA6368205.1"/>
    <property type="molecule type" value="Genomic_DNA"/>
</dbReference>
<organism evidence="1 2">
    <name type="scientific">Streblomastix strix</name>
    <dbReference type="NCBI Taxonomy" id="222440"/>
    <lineage>
        <taxon>Eukaryota</taxon>
        <taxon>Metamonada</taxon>
        <taxon>Preaxostyla</taxon>
        <taxon>Oxymonadida</taxon>
        <taxon>Streblomastigidae</taxon>
        <taxon>Streblomastix</taxon>
    </lineage>
</organism>
<dbReference type="Proteomes" id="UP000324800">
    <property type="component" value="Unassembled WGS sequence"/>
</dbReference>
<comment type="caution">
    <text evidence="1">The sequence shown here is derived from an EMBL/GenBank/DDBJ whole genome shotgun (WGS) entry which is preliminary data.</text>
</comment>
<evidence type="ECO:0000313" key="2">
    <source>
        <dbReference type="Proteomes" id="UP000324800"/>
    </source>
</evidence>
<proteinExistence type="predicted"/>